<evidence type="ECO:0000256" key="7">
    <source>
        <dbReference type="ARBA" id="ARBA00022967"/>
    </source>
</evidence>
<evidence type="ECO:0000256" key="3">
    <source>
        <dbReference type="ARBA" id="ARBA00022475"/>
    </source>
</evidence>
<feature type="transmembrane region" description="Helical" evidence="11">
    <location>
        <begin position="73"/>
        <end position="94"/>
    </location>
</feature>
<dbReference type="GO" id="GO:0012505">
    <property type="term" value="C:endomembrane system"/>
    <property type="evidence" value="ECO:0007669"/>
    <property type="project" value="UniProtKB-SubCell"/>
</dbReference>
<reference evidence="14" key="1">
    <citation type="submission" date="2018-06" db="EMBL/GenBank/DDBJ databases">
        <authorList>
            <person name="Zhirakovskaya E."/>
        </authorList>
    </citation>
    <scope>NUCLEOTIDE SEQUENCE</scope>
</reference>
<dbReference type="NCBIfam" id="TIGR02203">
    <property type="entry name" value="MsbA_lipidA"/>
    <property type="match status" value="1"/>
</dbReference>
<dbReference type="Gene3D" id="3.40.50.300">
    <property type="entry name" value="P-loop containing nucleotide triphosphate hydrolases"/>
    <property type="match status" value="1"/>
</dbReference>
<dbReference type="InterPro" id="IPR011527">
    <property type="entry name" value="ABC1_TM_dom"/>
</dbReference>
<evidence type="ECO:0000256" key="6">
    <source>
        <dbReference type="ARBA" id="ARBA00022840"/>
    </source>
</evidence>
<dbReference type="PROSITE" id="PS00211">
    <property type="entry name" value="ABC_TRANSPORTER_1"/>
    <property type="match status" value="1"/>
</dbReference>
<dbReference type="InterPro" id="IPR017871">
    <property type="entry name" value="ABC_transporter-like_CS"/>
</dbReference>
<dbReference type="SUPFAM" id="SSF90123">
    <property type="entry name" value="ABC transporter transmembrane region"/>
    <property type="match status" value="1"/>
</dbReference>
<dbReference type="GO" id="GO:0005524">
    <property type="term" value="F:ATP binding"/>
    <property type="evidence" value="ECO:0007669"/>
    <property type="project" value="UniProtKB-KW"/>
</dbReference>
<keyword evidence="10 11" id="KW-0472">Membrane</keyword>
<feature type="domain" description="ABC transmembrane type-1" evidence="13">
    <location>
        <begin position="38"/>
        <end position="319"/>
    </location>
</feature>
<dbReference type="GO" id="GO:0034040">
    <property type="term" value="F:ATPase-coupled lipid transmembrane transporter activity"/>
    <property type="evidence" value="ECO:0007669"/>
    <property type="project" value="InterPro"/>
</dbReference>
<name>A0A3B0X9S2_9ZZZZ</name>
<comment type="subcellular location">
    <subcellularLocation>
        <location evidence="1">Endomembrane system</location>
        <topology evidence="1">Multi-pass membrane protein</topology>
    </subcellularLocation>
</comment>
<feature type="domain" description="ABC transporter" evidence="12">
    <location>
        <begin position="351"/>
        <end position="587"/>
    </location>
</feature>
<dbReference type="Pfam" id="PF00005">
    <property type="entry name" value="ABC_tran"/>
    <property type="match status" value="1"/>
</dbReference>
<evidence type="ECO:0000259" key="13">
    <source>
        <dbReference type="PROSITE" id="PS50929"/>
    </source>
</evidence>
<dbReference type="GO" id="GO:0016887">
    <property type="term" value="F:ATP hydrolysis activity"/>
    <property type="evidence" value="ECO:0007669"/>
    <property type="project" value="InterPro"/>
</dbReference>
<dbReference type="PANTHER" id="PTHR43394:SF1">
    <property type="entry name" value="ATP-BINDING CASSETTE SUB-FAMILY B MEMBER 10, MITOCHONDRIAL"/>
    <property type="match status" value="1"/>
</dbReference>
<evidence type="ECO:0000313" key="14">
    <source>
        <dbReference type="EMBL" id="VAW52704.1"/>
    </source>
</evidence>
<dbReference type="EMBL" id="UOFE01000030">
    <property type="protein sequence ID" value="VAW52704.1"/>
    <property type="molecule type" value="Genomic_DNA"/>
</dbReference>
<dbReference type="Gene3D" id="1.20.1560.10">
    <property type="entry name" value="ABC transporter type 1, transmembrane domain"/>
    <property type="match status" value="1"/>
</dbReference>
<dbReference type="FunFam" id="3.40.50.300:FF:000140">
    <property type="entry name" value="Lipid A export ATP-binding/permease protein MsbA"/>
    <property type="match status" value="1"/>
</dbReference>
<dbReference type="InterPro" id="IPR003593">
    <property type="entry name" value="AAA+_ATPase"/>
</dbReference>
<dbReference type="InterPro" id="IPR039421">
    <property type="entry name" value="Type_1_exporter"/>
</dbReference>
<dbReference type="PROSITE" id="PS50929">
    <property type="entry name" value="ABC_TM1F"/>
    <property type="match status" value="1"/>
</dbReference>
<dbReference type="GO" id="GO:0015421">
    <property type="term" value="F:ABC-type oligopeptide transporter activity"/>
    <property type="evidence" value="ECO:0007669"/>
    <property type="project" value="TreeGrafter"/>
</dbReference>
<dbReference type="InterPro" id="IPR036640">
    <property type="entry name" value="ABC1_TM_sf"/>
</dbReference>
<evidence type="ECO:0000256" key="11">
    <source>
        <dbReference type="SAM" id="Phobius"/>
    </source>
</evidence>
<keyword evidence="2" id="KW-0813">Transport</keyword>
<evidence type="ECO:0000256" key="10">
    <source>
        <dbReference type="ARBA" id="ARBA00023136"/>
    </source>
</evidence>
<feature type="transmembrane region" description="Helical" evidence="11">
    <location>
        <begin position="151"/>
        <end position="170"/>
    </location>
</feature>
<sequence length="592" mass="65780">MKTKSKKHHKVDLGSASSFQLYGRLLSYALVYWKIFTLAIIGMVIVASASTAFTALMKPMMDGSFVERDPDTIAWVPLAIIAIFSIRILGAYAASYGMSIIGRNVIREIRREMFSRLLSLPKSFYDQATTGELMSKFSFDVERVANATTKAITVVIRDSLTVMGLVGWMFYLNVKLAMIFITVAPIVAAIIILVSKRFRHISKNIQNSMGNVSRIIEESIKGQLVVKIFGGREYEEKQFAVVNNINHKQNLRMQKTQALSSPVVQFLVACALALIVYMATHDNSNGEITVGTFVSFIIAMSMMMPPVRSLTSIVSTLQKGIAAAESVFGFIDLKQEHDLGKYNSDSVKGLINFEQINFTYQGEETRALTDIDLTIEVGQTVAFVGRSGSGKSTLLNLIPRLYDVHSGKILLDNIDVQDYSLENLRSHISYVGQDVVLFNDSIEHNIAYGSMKSCSHDEIVEAAKAAYAYDFIKESSNGFQTMVGERGVMLSGGQRQRIAIARALLNNAPVLILDEATSALDTESERYIQHSLEKLMQNRTTLITAHRLSTIENADVIVVMDQGKIVEKGTHEELLTLNGHYSALHQMNFEEE</sequence>
<keyword evidence="4 11" id="KW-0812">Transmembrane</keyword>
<dbReference type="Pfam" id="PF00664">
    <property type="entry name" value="ABC_membrane"/>
    <property type="match status" value="1"/>
</dbReference>
<dbReference type="AlphaFoldDB" id="A0A3B0X9S2"/>
<evidence type="ECO:0000256" key="9">
    <source>
        <dbReference type="ARBA" id="ARBA00023055"/>
    </source>
</evidence>
<evidence type="ECO:0000256" key="4">
    <source>
        <dbReference type="ARBA" id="ARBA00022692"/>
    </source>
</evidence>
<keyword evidence="5" id="KW-0547">Nucleotide-binding</keyword>
<dbReference type="InterPro" id="IPR027417">
    <property type="entry name" value="P-loop_NTPase"/>
</dbReference>
<evidence type="ECO:0000256" key="2">
    <source>
        <dbReference type="ARBA" id="ARBA00022448"/>
    </source>
</evidence>
<feature type="transmembrane region" description="Helical" evidence="11">
    <location>
        <begin position="176"/>
        <end position="194"/>
    </location>
</feature>
<dbReference type="PROSITE" id="PS50893">
    <property type="entry name" value="ABC_TRANSPORTER_2"/>
    <property type="match status" value="1"/>
</dbReference>
<dbReference type="SUPFAM" id="SSF52540">
    <property type="entry name" value="P-loop containing nucleoside triphosphate hydrolases"/>
    <property type="match status" value="1"/>
</dbReference>
<evidence type="ECO:0000256" key="1">
    <source>
        <dbReference type="ARBA" id="ARBA00004127"/>
    </source>
</evidence>
<dbReference type="PANTHER" id="PTHR43394">
    <property type="entry name" value="ATP-DEPENDENT PERMEASE MDL1, MITOCHONDRIAL"/>
    <property type="match status" value="1"/>
</dbReference>
<dbReference type="GO" id="GO:0016020">
    <property type="term" value="C:membrane"/>
    <property type="evidence" value="ECO:0007669"/>
    <property type="project" value="InterPro"/>
</dbReference>
<keyword evidence="6 14" id="KW-0067">ATP-binding</keyword>
<dbReference type="CDD" id="cd18552">
    <property type="entry name" value="ABC_6TM_MsbA_like"/>
    <property type="match status" value="1"/>
</dbReference>
<keyword evidence="7" id="KW-1278">Translocase</keyword>
<organism evidence="14">
    <name type="scientific">hydrothermal vent metagenome</name>
    <dbReference type="NCBI Taxonomy" id="652676"/>
    <lineage>
        <taxon>unclassified sequences</taxon>
        <taxon>metagenomes</taxon>
        <taxon>ecological metagenomes</taxon>
    </lineage>
</organism>
<dbReference type="InterPro" id="IPR003439">
    <property type="entry name" value="ABC_transporter-like_ATP-bd"/>
</dbReference>
<keyword evidence="8 11" id="KW-1133">Transmembrane helix</keyword>
<dbReference type="SMART" id="SM00382">
    <property type="entry name" value="AAA"/>
    <property type="match status" value="1"/>
</dbReference>
<gene>
    <name evidence="14" type="ORF">MNBD_GAMMA05-512</name>
</gene>
<evidence type="ECO:0000256" key="5">
    <source>
        <dbReference type="ARBA" id="ARBA00022741"/>
    </source>
</evidence>
<accession>A0A3B0X9S2</accession>
<evidence type="ECO:0000256" key="8">
    <source>
        <dbReference type="ARBA" id="ARBA00022989"/>
    </source>
</evidence>
<keyword evidence="3" id="KW-1003">Cell membrane</keyword>
<feature type="transmembrane region" description="Helical" evidence="11">
    <location>
        <begin position="258"/>
        <end position="280"/>
    </location>
</feature>
<proteinExistence type="predicted"/>
<protein>
    <submittedName>
        <fullName evidence="14">Lipid A export permease/ATP-binding protein MsbA</fullName>
    </submittedName>
</protein>
<keyword evidence="9" id="KW-0445">Lipid transport</keyword>
<feature type="transmembrane region" description="Helical" evidence="11">
    <location>
        <begin position="31"/>
        <end position="53"/>
    </location>
</feature>
<feature type="transmembrane region" description="Helical" evidence="11">
    <location>
        <begin position="286"/>
        <end position="304"/>
    </location>
</feature>
<dbReference type="InterPro" id="IPR011917">
    <property type="entry name" value="ABC_transpr_lipidA"/>
</dbReference>
<evidence type="ECO:0000259" key="12">
    <source>
        <dbReference type="PROSITE" id="PS50893"/>
    </source>
</evidence>